<dbReference type="EMBL" id="JAPDHW010000023">
    <property type="protein sequence ID" value="MCW3170612.1"/>
    <property type="molecule type" value="Genomic_DNA"/>
</dbReference>
<dbReference type="Proteomes" id="UP001163731">
    <property type="component" value="Unassembled WGS sequence"/>
</dbReference>
<dbReference type="RefSeq" id="WP_264751747.1">
    <property type="nucleotide sequence ID" value="NZ_JAPDHW010000023.1"/>
</dbReference>
<keyword evidence="6" id="KW-1185">Reference proteome</keyword>
<dbReference type="Gene3D" id="1.10.10.60">
    <property type="entry name" value="Homeodomain-like"/>
    <property type="match status" value="2"/>
</dbReference>
<accession>A0ABT3I3H0</accession>
<keyword evidence="3" id="KW-0804">Transcription</keyword>
<dbReference type="SUPFAM" id="SSF46689">
    <property type="entry name" value="Homeodomain-like"/>
    <property type="match status" value="1"/>
</dbReference>
<dbReference type="PROSITE" id="PS01124">
    <property type="entry name" value="HTH_ARAC_FAMILY_2"/>
    <property type="match status" value="1"/>
</dbReference>
<proteinExistence type="predicted"/>
<dbReference type="SMART" id="SM00342">
    <property type="entry name" value="HTH_ARAC"/>
    <property type="match status" value="1"/>
</dbReference>
<dbReference type="PANTHER" id="PTHR43280:SF32">
    <property type="entry name" value="TRANSCRIPTIONAL REGULATORY PROTEIN"/>
    <property type="match status" value="1"/>
</dbReference>
<organism evidence="5 6">
    <name type="scientific">Chryseobacterium kimseyorum</name>
    <dbReference type="NCBI Taxonomy" id="2984028"/>
    <lineage>
        <taxon>Bacteria</taxon>
        <taxon>Pseudomonadati</taxon>
        <taxon>Bacteroidota</taxon>
        <taxon>Flavobacteriia</taxon>
        <taxon>Flavobacteriales</taxon>
        <taxon>Weeksellaceae</taxon>
        <taxon>Chryseobacterium group</taxon>
        <taxon>Chryseobacterium</taxon>
    </lineage>
</organism>
<feature type="domain" description="HTH araC/xylS-type" evidence="4">
    <location>
        <begin position="193"/>
        <end position="294"/>
    </location>
</feature>
<dbReference type="InterPro" id="IPR009057">
    <property type="entry name" value="Homeodomain-like_sf"/>
</dbReference>
<evidence type="ECO:0000313" key="6">
    <source>
        <dbReference type="Proteomes" id="UP001163731"/>
    </source>
</evidence>
<dbReference type="Pfam" id="PF12833">
    <property type="entry name" value="HTH_18"/>
    <property type="match status" value="1"/>
</dbReference>
<evidence type="ECO:0000313" key="5">
    <source>
        <dbReference type="EMBL" id="MCW3170612.1"/>
    </source>
</evidence>
<evidence type="ECO:0000256" key="3">
    <source>
        <dbReference type="ARBA" id="ARBA00023163"/>
    </source>
</evidence>
<gene>
    <name evidence="5" type="ORF">OMO38_18950</name>
</gene>
<comment type="caution">
    <text evidence="5">The sequence shown here is derived from an EMBL/GenBank/DDBJ whole genome shotgun (WGS) entry which is preliminary data.</text>
</comment>
<dbReference type="InterPro" id="IPR020449">
    <property type="entry name" value="Tscrpt_reg_AraC-type_HTH"/>
</dbReference>
<sequence length="297" mass="34397">MKHYNDISSFNNDIGVESPEHPLFSVTFGHKSDGGIEDIIFTADFYIISFQTFISGDITYGTKEFDHQRGKMTFFRPNQTVTFKNVKVEDGCFLIAVKEDFLSGTFLFTEMKSYGYFDYETKEALHLTPSEEETIWNLARNMHKESYNNTDVYSKQILLAHLGTLLTYSQRFYKRQFINRIQTTGAYADRFQQELDRYYNERIISQAGLPTVSYMAEKLNLSSRYLSDLLKQETGKTAIELIHMYLVKEAKNLLTEGKMNITEIAFSLGFENSNYFARLFKKEVGVSPNAFKDNSLN</sequence>
<protein>
    <submittedName>
        <fullName evidence="5">Helix-turn-helix transcriptional regulator</fullName>
    </submittedName>
</protein>
<dbReference type="PANTHER" id="PTHR43280">
    <property type="entry name" value="ARAC-FAMILY TRANSCRIPTIONAL REGULATOR"/>
    <property type="match status" value="1"/>
</dbReference>
<reference evidence="5" key="1">
    <citation type="submission" date="2022-10" db="EMBL/GenBank/DDBJ databases">
        <title>Chryseobacterium babae sp. nov. isolated from the gut of the beetle Oryctes rhinoceros, and Chryseobacterium kimseyorum sp. nov., isolated from a stick insect rearing cage.</title>
        <authorList>
            <person name="Shelomi M."/>
            <person name="Han C.-J."/>
            <person name="Chen W.-M."/>
            <person name="Chen H.-K."/>
            <person name="Liaw S.-J."/>
            <person name="Muhle E."/>
            <person name="Clermont D."/>
        </authorList>
    </citation>
    <scope>NUCLEOTIDE SEQUENCE</scope>
    <source>
        <strain evidence="5">09-1422</strain>
    </source>
</reference>
<keyword evidence="2" id="KW-0238">DNA-binding</keyword>
<evidence type="ECO:0000259" key="4">
    <source>
        <dbReference type="PROSITE" id="PS01124"/>
    </source>
</evidence>
<dbReference type="PRINTS" id="PR00032">
    <property type="entry name" value="HTHARAC"/>
</dbReference>
<evidence type="ECO:0000256" key="2">
    <source>
        <dbReference type="ARBA" id="ARBA00023125"/>
    </source>
</evidence>
<name>A0ABT3I3H0_9FLAO</name>
<keyword evidence="1" id="KW-0805">Transcription regulation</keyword>
<evidence type="ECO:0000256" key="1">
    <source>
        <dbReference type="ARBA" id="ARBA00023015"/>
    </source>
</evidence>
<dbReference type="InterPro" id="IPR018060">
    <property type="entry name" value="HTH_AraC"/>
</dbReference>